<keyword evidence="2 5" id="KW-0689">Ribosomal protein</keyword>
<dbReference type="GO" id="GO:0005840">
    <property type="term" value="C:ribosome"/>
    <property type="evidence" value="ECO:0007669"/>
    <property type="project" value="UniProtKB-KW"/>
</dbReference>
<dbReference type="SUPFAM" id="SSF160369">
    <property type="entry name" value="Ribosomal protein L10-like"/>
    <property type="match status" value="1"/>
</dbReference>
<dbReference type="InterPro" id="IPR043141">
    <property type="entry name" value="Ribosomal_uL10-like_sf"/>
</dbReference>
<evidence type="ECO:0000313" key="6">
    <source>
        <dbReference type="EMBL" id="MCA9382330.1"/>
    </source>
</evidence>
<dbReference type="Proteomes" id="UP000782843">
    <property type="component" value="Unassembled WGS sequence"/>
</dbReference>
<dbReference type="HAMAP" id="MF_00362">
    <property type="entry name" value="Ribosomal_uL10"/>
    <property type="match status" value="1"/>
</dbReference>
<comment type="subunit">
    <text evidence="5">Part of the ribosomal stalk of the 50S ribosomal subunit. The N-terminus interacts with L11 and the large rRNA to form the base of the stalk. The C-terminus forms an elongated spine to which L12 dimers bind in a sequential fashion forming a multimeric L10(L12)X complex.</text>
</comment>
<dbReference type="Gene3D" id="6.10.250.290">
    <property type="match status" value="1"/>
</dbReference>
<dbReference type="GO" id="GO:0070180">
    <property type="term" value="F:large ribosomal subunit rRNA binding"/>
    <property type="evidence" value="ECO:0007669"/>
    <property type="project" value="UniProtKB-UniRule"/>
</dbReference>
<comment type="caution">
    <text evidence="6">The sequence shown here is derived from an EMBL/GenBank/DDBJ whole genome shotgun (WGS) entry which is preliminary data.</text>
</comment>
<dbReference type="NCBIfam" id="NF000955">
    <property type="entry name" value="PRK00099.1-1"/>
    <property type="match status" value="1"/>
</dbReference>
<dbReference type="AlphaFoldDB" id="A0A955L3N0"/>
<dbReference type="GO" id="GO:1990904">
    <property type="term" value="C:ribonucleoprotein complex"/>
    <property type="evidence" value="ECO:0007669"/>
    <property type="project" value="UniProtKB-KW"/>
</dbReference>
<dbReference type="EMBL" id="JAGQLG010000110">
    <property type="protein sequence ID" value="MCA9382330.1"/>
    <property type="molecule type" value="Genomic_DNA"/>
</dbReference>
<organism evidence="6 7">
    <name type="scientific">Candidatus Dojkabacteria bacterium</name>
    <dbReference type="NCBI Taxonomy" id="2099670"/>
    <lineage>
        <taxon>Bacteria</taxon>
        <taxon>Candidatus Dojkabacteria</taxon>
    </lineage>
</organism>
<protein>
    <recommendedName>
        <fullName evidence="4 5">Large ribosomal subunit protein uL10</fullName>
    </recommendedName>
</protein>
<dbReference type="Pfam" id="PF00466">
    <property type="entry name" value="Ribosomal_L10"/>
    <property type="match status" value="1"/>
</dbReference>
<comment type="function">
    <text evidence="5">Forms part of the ribosomal stalk, playing a central role in the interaction of the ribosome with GTP-bound translation factors.</text>
</comment>
<dbReference type="Gene3D" id="3.30.70.1730">
    <property type="match status" value="1"/>
</dbReference>
<dbReference type="PANTHER" id="PTHR11560">
    <property type="entry name" value="39S RIBOSOMAL PROTEIN L10, MITOCHONDRIAL"/>
    <property type="match status" value="1"/>
</dbReference>
<evidence type="ECO:0000256" key="1">
    <source>
        <dbReference type="ARBA" id="ARBA00008889"/>
    </source>
</evidence>
<comment type="similarity">
    <text evidence="1 5">Belongs to the universal ribosomal protein uL10 family.</text>
</comment>
<evidence type="ECO:0000256" key="4">
    <source>
        <dbReference type="ARBA" id="ARBA00035202"/>
    </source>
</evidence>
<accession>A0A955L3N0</accession>
<evidence type="ECO:0000256" key="3">
    <source>
        <dbReference type="ARBA" id="ARBA00023274"/>
    </source>
</evidence>
<keyword evidence="5" id="KW-0694">RNA-binding</keyword>
<proteinExistence type="inferred from homology"/>
<evidence type="ECO:0000256" key="5">
    <source>
        <dbReference type="HAMAP-Rule" id="MF_00362"/>
    </source>
</evidence>
<keyword evidence="3 5" id="KW-0687">Ribonucleoprotein</keyword>
<dbReference type="CDD" id="cd05797">
    <property type="entry name" value="Ribosomal_L10"/>
    <property type="match status" value="1"/>
</dbReference>
<gene>
    <name evidence="5" type="primary">rplJ</name>
    <name evidence="6" type="ORF">KC660_02900</name>
</gene>
<keyword evidence="5" id="KW-0699">rRNA-binding</keyword>
<dbReference type="InterPro" id="IPR001790">
    <property type="entry name" value="Ribosomal_uL10"/>
</dbReference>
<name>A0A955L3N0_9BACT</name>
<evidence type="ECO:0000313" key="7">
    <source>
        <dbReference type="Proteomes" id="UP000782843"/>
    </source>
</evidence>
<reference evidence="6" key="1">
    <citation type="submission" date="2020-04" db="EMBL/GenBank/DDBJ databases">
        <authorList>
            <person name="Zhang T."/>
        </authorList>
    </citation>
    <scope>NUCLEOTIDE SEQUENCE</scope>
    <source>
        <strain evidence="6">HKST-UBA10</strain>
    </source>
</reference>
<reference evidence="6" key="2">
    <citation type="journal article" date="2021" name="Microbiome">
        <title>Successional dynamics and alternative stable states in a saline activated sludge microbial community over 9 years.</title>
        <authorList>
            <person name="Wang Y."/>
            <person name="Ye J."/>
            <person name="Ju F."/>
            <person name="Liu L."/>
            <person name="Boyd J.A."/>
            <person name="Deng Y."/>
            <person name="Parks D.H."/>
            <person name="Jiang X."/>
            <person name="Yin X."/>
            <person name="Woodcroft B.J."/>
            <person name="Tyson G.W."/>
            <person name="Hugenholtz P."/>
            <person name="Polz M.F."/>
            <person name="Zhang T."/>
        </authorList>
    </citation>
    <scope>NUCLEOTIDE SEQUENCE</scope>
    <source>
        <strain evidence="6">HKST-UBA10</strain>
    </source>
</reference>
<sequence>MAKTREQKEELVNDYKEQIAKSSAILFAEPNSITANEINEVREKIGDENGAVMIIKNRIFKLAMADSNVTMPEENEKGMNVVVFVYSDPVNGAKVLFELAKDEKFTLRYSILDGSKIEPGEVKQLASLPSVETLLTQVLYGFNAPANGFVNVLSGNIRGLLNVLNAVAEKA</sequence>
<dbReference type="InterPro" id="IPR047865">
    <property type="entry name" value="Ribosomal_uL10_bac_type"/>
</dbReference>
<dbReference type="InterPro" id="IPR022973">
    <property type="entry name" value="Ribosomal_uL10_bac"/>
</dbReference>
<dbReference type="GO" id="GO:0006412">
    <property type="term" value="P:translation"/>
    <property type="evidence" value="ECO:0007669"/>
    <property type="project" value="UniProtKB-UniRule"/>
</dbReference>
<evidence type="ECO:0000256" key="2">
    <source>
        <dbReference type="ARBA" id="ARBA00022980"/>
    </source>
</evidence>